<sequence>MDFLYMGVASFVTAGAVSLLFSLLLKYFLKKGENSPVYVALKTFLVIFLAIIVGSVVVPNFWL</sequence>
<dbReference type="AlphaFoldDB" id="A0A3B0VW16"/>
<protein>
    <submittedName>
        <fullName evidence="2">Uncharacterized protein</fullName>
    </submittedName>
</protein>
<reference evidence="2" key="1">
    <citation type="submission" date="2018-06" db="EMBL/GenBank/DDBJ databases">
        <authorList>
            <person name="Zhirakovskaya E."/>
        </authorList>
    </citation>
    <scope>NUCLEOTIDE SEQUENCE</scope>
</reference>
<proteinExistence type="predicted"/>
<evidence type="ECO:0000313" key="2">
    <source>
        <dbReference type="EMBL" id="VAW44540.1"/>
    </source>
</evidence>
<accession>A0A3B0VW16</accession>
<organism evidence="2">
    <name type="scientific">hydrothermal vent metagenome</name>
    <dbReference type="NCBI Taxonomy" id="652676"/>
    <lineage>
        <taxon>unclassified sequences</taxon>
        <taxon>metagenomes</taxon>
        <taxon>ecological metagenomes</taxon>
    </lineage>
</organism>
<evidence type="ECO:0000256" key="1">
    <source>
        <dbReference type="SAM" id="Phobius"/>
    </source>
</evidence>
<gene>
    <name evidence="2" type="ORF">MNBD_GAMMA03-617</name>
</gene>
<feature type="transmembrane region" description="Helical" evidence="1">
    <location>
        <begin position="6"/>
        <end position="25"/>
    </location>
</feature>
<keyword evidence="1" id="KW-0472">Membrane</keyword>
<name>A0A3B0VW16_9ZZZZ</name>
<keyword evidence="1" id="KW-0812">Transmembrane</keyword>
<keyword evidence="1" id="KW-1133">Transmembrane helix</keyword>
<feature type="transmembrane region" description="Helical" evidence="1">
    <location>
        <begin position="37"/>
        <end position="62"/>
    </location>
</feature>
<dbReference type="EMBL" id="UOFC01000010">
    <property type="protein sequence ID" value="VAW44540.1"/>
    <property type="molecule type" value="Genomic_DNA"/>
</dbReference>